<evidence type="ECO:0000313" key="1">
    <source>
        <dbReference type="EMBL" id="OOY22466.1"/>
    </source>
</evidence>
<accession>A0ABX3MRY4</accession>
<keyword evidence="2" id="KW-1185">Reference proteome</keyword>
<evidence type="ECO:0000313" key="2">
    <source>
        <dbReference type="Proteomes" id="UP000190787"/>
    </source>
</evidence>
<protein>
    <recommendedName>
        <fullName evidence="3">DUF465 domain-containing protein</fullName>
    </recommendedName>
</protein>
<gene>
    <name evidence="1" type="ORF">BMI91_19485</name>
</gene>
<sequence>MVQQAIDLRSQKLNELLEIDDAIASANDVRMRSELKLKRDAIAFEIERCEYEIRAEHMRRKISWSAA</sequence>
<dbReference type="EMBL" id="MPZV01000006">
    <property type="protein sequence ID" value="OOY22466.1"/>
    <property type="molecule type" value="Genomic_DNA"/>
</dbReference>
<organism evidence="1 2">
    <name type="scientific">Thioclava sediminum</name>
    <dbReference type="NCBI Taxonomy" id="1915319"/>
    <lineage>
        <taxon>Bacteria</taxon>
        <taxon>Pseudomonadati</taxon>
        <taxon>Pseudomonadota</taxon>
        <taxon>Alphaproteobacteria</taxon>
        <taxon>Rhodobacterales</taxon>
        <taxon>Paracoccaceae</taxon>
        <taxon>Thioclava</taxon>
    </lineage>
</organism>
<name>A0ABX3MRY4_9RHOB</name>
<comment type="caution">
    <text evidence="1">The sequence shown here is derived from an EMBL/GenBank/DDBJ whole genome shotgun (WGS) entry which is preliminary data.</text>
</comment>
<dbReference type="RefSeq" id="WP_078606322.1">
    <property type="nucleotide sequence ID" value="NZ_MPZV01000006.1"/>
</dbReference>
<dbReference type="Proteomes" id="UP000190787">
    <property type="component" value="Unassembled WGS sequence"/>
</dbReference>
<evidence type="ECO:0008006" key="3">
    <source>
        <dbReference type="Google" id="ProtNLM"/>
    </source>
</evidence>
<reference evidence="1 2" key="1">
    <citation type="submission" date="2016-11" db="EMBL/GenBank/DDBJ databases">
        <title>A multilocus sequence analysis scheme for characterization of bacteria in the genus Thioclava.</title>
        <authorList>
            <person name="Liu Y."/>
            <person name="Shao Z."/>
        </authorList>
    </citation>
    <scope>NUCLEOTIDE SEQUENCE [LARGE SCALE GENOMIC DNA]</scope>
    <source>
        <strain evidence="1 2">TAW-CT134</strain>
    </source>
</reference>
<proteinExistence type="predicted"/>